<accession>A0A084GNQ0</accession>
<dbReference type="InterPro" id="IPR046742">
    <property type="entry name" value="DUF6792"/>
</dbReference>
<protein>
    <recommendedName>
        <fullName evidence="1">DUF6792 domain-containing protein</fullName>
    </recommendedName>
</protein>
<comment type="caution">
    <text evidence="2">The sequence shown here is derived from an EMBL/GenBank/DDBJ whole genome shotgun (WGS) entry which is preliminary data.</text>
</comment>
<reference evidence="2 3" key="1">
    <citation type="journal article" date="2005" name="Int. J. Syst. Evol. Microbiol.">
        <title>Bacillus cibi sp. nov., isolated from jeotgal, a traditional Korean fermented seafood.</title>
        <authorList>
            <person name="Yoon J.H."/>
            <person name="Lee C.H."/>
            <person name="Oh T.K."/>
        </authorList>
    </citation>
    <scope>NUCLEOTIDE SEQUENCE [LARGE SCALE GENOMIC DNA]</scope>
    <source>
        <strain evidence="2 3">DSM 16189</strain>
    </source>
</reference>
<dbReference type="InterPro" id="IPR029058">
    <property type="entry name" value="AB_hydrolase_fold"/>
</dbReference>
<name>A0A084GNQ0_METID</name>
<evidence type="ECO:0000313" key="2">
    <source>
        <dbReference type="EMBL" id="KEZ48962.1"/>
    </source>
</evidence>
<dbReference type="Proteomes" id="UP000028549">
    <property type="component" value="Unassembled WGS sequence"/>
</dbReference>
<dbReference type="STRING" id="246786.GS18_0216230"/>
<dbReference type="Pfam" id="PF20591">
    <property type="entry name" value="DUF6792"/>
    <property type="match status" value="1"/>
</dbReference>
<feature type="domain" description="DUF6792" evidence="1">
    <location>
        <begin position="22"/>
        <end position="249"/>
    </location>
</feature>
<keyword evidence="3" id="KW-1185">Reference proteome</keyword>
<dbReference type="AlphaFoldDB" id="A0A084GNQ0"/>
<evidence type="ECO:0000259" key="1">
    <source>
        <dbReference type="Pfam" id="PF20591"/>
    </source>
</evidence>
<evidence type="ECO:0000313" key="3">
    <source>
        <dbReference type="Proteomes" id="UP000028549"/>
    </source>
</evidence>
<dbReference type="EMBL" id="JNVC02000013">
    <property type="protein sequence ID" value="KEZ48962.1"/>
    <property type="molecule type" value="Genomic_DNA"/>
</dbReference>
<gene>
    <name evidence="2" type="ORF">GS18_0216230</name>
</gene>
<sequence>MGSNTVEIINTDIVRARIAELEYGGGGTLITEEDIRRILIEETGIEPPQNIKVYHSKDYKKQYLDGEFDSGFDGTIIHFYDAEKGINQAYTITRGSEHNEKDLKDNAPLDWIYNALGIYTGETTNQYRHASLFNKIVTSEIKSKTSVELKNIGIGHSLGGNLIQMLHLLNSNLFDNVYAINDAPPSAYQLAKLDRDFYYELANFFEFNRRDFKQIYTIPPKDLKAFAESYYKEQGKNIHHLTNEEDMLFAASELRGFLDLGSRTMLDSNPDFESIRERIANLSDEDLYEMQKFLVKYAPAYKAGGYDGLIKAMTGIDLVLLQDLKSEWEGFSITDNPVDTLDSAWETMKKFDEMAVSLRDFIEQLPVLAENIPVILSIFTDLTSEEISVIEGELAGMESDVIEIRSMITDLMSMSTMEDLLTLNPFTFFENIKDIKEQFEAIDSKINGLMDRFDKIFAAIDRAKLDFGAAVEGHSLQQVSNALAKKGRRYEGGNLILYKTGADGKKIEVNLSSSVRIYQRGMDSYEAREESLKRYQAAYDAVFLDDFETRKRHLLSQIQDMETNPRAFRSVFNLEDSEISSIQVHEHIPPLPPAFADRMEEAVHHFQYQFDKGRRLVTSIKTSIEKMFNEEKDIAAIFELR</sequence>
<organism evidence="2 3">
    <name type="scientific">Metabacillus indicus</name>
    <name type="common">Bacillus indicus</name>
    <dbReference type="NCBI Taxonomy" id="246786"/>
    <lineage>
        <taxon>Bacteria</taxon>
        <taxon>Bacillati</taxon>
        <taxon>Bacillota</taxon>
        <taxon>Bacilli</taxon>
        <taxon>Bacillales</taxon>
        <taxon>Bacillaceae</taxon>
        <taxon>Metabacillus</taxon>
    </lineage>
</organism>
<dbReference type="SUPFAM" id="SSF53474">
    <property type="entry name" value="alpha/beta-Hydrolases"/>
    <property type="match status" value="1"/>
</dbReference>
<proteinExistence type="predicted"/>